<sequence length="67" mass="7310">MKTFLRNDLIERFGYGMAVYIAAKASAMQRSIDAINAERTAAGGRLLKNASIEEVVGVLRRKGKLPA</sequence>
<evidence type="ECO:0000313" key="2">
    <source>
        <dbReference type="Proteomes" id="UP000297385"/>
    </source>
</evidence>
<dbReference type="GeneID" id="97306828"/>
<reference evidence="1 2" key="1">
    <citation type="submission" date="2019-03" db="EMBL/GenBank/DDBJ databases">
        <title>Complete Genome Sequence of Paraburkholderia dipogonis ICMP 19430T, a Nitrogen-fixing Symbiont of the South African Invasive Legume Dipogon lignosus in New Zealand.</title>
        <authorList>
            <person name="De Meyer S.E."/>
        </authorList>
    </citation>
    <scope>NUCLEOTIDE SEQUENCE [LARGE SCALE GENOMIC DNA]</scope>
    <source>
        <strain evidence="1 2">ICMP 19430</strain>
    </source>
</reference>
<proteinExistence type="predicted"/>
<name>A0A4Y8MT56_9BURK</name>
<comment type="caution">
    <text evidence="1">The sequence shown here is derived from an EMBL/GenBank/DDBJ whole genome shotgun (WGS) entry which is preliminary data.</text>
</comment>
<dbReference type="RefSeq" id="WP_134462857.1">
    <property type="nucleotide sequence ID" value="NZ_JBHMFL010000076.1"/>
</dbReference>
<dbReference type="AlphaFoldDB" id="A0A4Y8MT56"/>
<dbReference type="EMBL" id="SNVI01000002">
    <property type="protein sequence ID" value="TFE40592.1"/>
    <property type="molecule type" value="Genomic_DNA"/>
</dbReference>
<dbReference type="Proteomes" id="UP000297385">
    <property type="component" value="Unassembled WGS sequence"/>
</dbReference>
<gene>
    <name evidence="1" type="ORF">E2553_28120</name>
</gene>
<evidence type="ECO:0000313" key="1">
    <source>
        <dbReference type="EMBL" id="TFE40592.1"/>
    </source>
</evidence>
<protein>
    <submittedName>
        <fullName evidence="1">Uncharacterized protein</fullName>
    </submittedName>
</protein>
<organism evidence="1 2">
    <name type="scientific">Paraburkholderia dipogonis</name>
    <dbReference type="NCBI Taxonomy" id="1211383"/>
    <lineage>
        <taxon>Bacteria</taxon>
        <taxon>Pseudomonadati</taxon>
        <taxon>Pseudomonadota</taxon>
        <taxon>Betaproteobacteria</taxon>
        <taxon>Burkholderiales</taxon>
        <taxon>Burkholderiaceae</taxon>
        <taxon>Paraburkholderia</taxon>
    </lineage>
</organism>
<accession>A0A4Y8MT56</accession>